<reference evidence="1 2" key="1">
    <citation type="submission" date="2016-07" db="EMBL/GenBank/DDBJ databases">
        <title>Revisiting the taxonomy of the Elizabethkingia Genus using Whole-Genome Sequencing, Optical Mapping, and MALDI-TOF, along with proposal of three novel Elizabethkingia species: Elizabethkingia bruuniana sp. nov., Elizabethkingia ursingii sp. nov., and Elizabethkingia occulta sp. nov.</title>
        <authorList>
            <person name="Nicholson A.C."/>
        </authorList>
    </citation>
    <scope>NUCLEOTIDE SEQUENCE [LARGE SCALE GENOMIC DNA]</scope>
    <source>
        <strain evidence="1 2">F3201</strain>
    </source>
</reference>
<accession>A0AAU8VIS5</accession>
<dbReference type="EMBL" id="CP016374">
    <property type="protein sequence ID" value="AQX02836.1"/>
    <property type="molecule type" value="Genomic_DNA"/>
</dbReference>
<name>A0AAU8VIS5_9FLAO</name>
<evidence type="ECO:0008006" key="3">
    <source>
        <dbReference type="Google" id="ProtNLM"/>
    </source>
</evidence>
<dbReference type="Proteomes" id="UP000190848">
    <property type="component" value="Chromosome"/>
</dbReference>
<proteinExistence type="predicted"/>
<evidence type="ECO:0000313" key="2">
    <source>
        <dbReference type="Proteomes" id="UP000190848"/>
    </source>
</evidence>
<dbReference type="RefSeq" id="WP_034848375.1">
    <property type="nucleotide sequence ID" value="NZ_CBYF010000035.1"/>
</dbReference>
<gene>
    <name evidence="1" type="ORF">BBD32_15900</name>
</gene>
<organism evidence="1 2">
    <name type="scientific">Elizabethkingia anophelis</name>
    <dbReference type="NCBI Taxonomy" id="1117645"/>
    <lineage>
        <taxon>Bacteria</taxon>
        <taxon>Pseudomonadati</taxon>
        <taxon>Bacteroidota</taxon>
        <taxon>Flavobacteriia</taxon>
        <taxon>Flavobacteriales</taxon>
        <taxon>Weeksellaceae</taxon>
        <taxon>Elizabethkingia</taxon>
    </lineage>
</organism>
<dbReference type="AlphaFoldDB" id="A0AAU8VIS5"/>
<protein>
    <recommendedName>
        <fullName evidence="3">Lipoprotein</fullName>
    </recommendedName>
</protein>
<evidence type="ECO:0000313" key="1">
    <source>
        <dbReference type="EMBL" id="AQX02836.1"/>
    </source>
</evidence>
<sequence length="140" mass="14822">MKNKNLKRLILGTIAILTIGAGFTGCKSNNDSDNNPGGSIDPIVGTFKGTLEDGELKYYNAIISVAKIDDSSVKITPKSGEAYSAYTAKIIKVSNPVGASVVGSNEQGSVAYLIDTKSINVKTEQTSPQEKVYLFNGSKQ</sequence>
<dbReference type="PROSITE" id="PS51257">
    <property type="entry name" value="PROKAR_LIPOPROTEIN"/>
    <property type="match status" value="1"/>
</dbReference>